<dbReference type="SUPFAM" id="SSF54523">
    <property type="entry name" value="Pili subunits"/>
    <property type="match status" value="1"/>
</dbReference>
<evidence type="ECO:0000313" key="2">
    <source>
        <dbReference type="EMBL" id="SFN20557.1"/>
    </source>
</evidence>
<gene>
    <name evidence="2" type="ORF">SAMN05216289_107125</name>
</gene>
<dbReference type="PANTHER" id="PTHR30093:SF47">
    <property type="entry name" value="TYPE IV PILUS NON-CORE MINOR PILIN PILE"/>
    <property type="match status" value="1"/>
</dbReference>
<organism evidence="2 3">
    <name type="scientific">Dokdonella immobilis</name>
    <dbReference type="NCBI Taxonomy" id="578942"/>
    <lineage>
        <taxon>Bacteria</taxon>
        <taxon>Pseudomonadati</taxon>
        <taxon>Pseudomonadota</taxon>
        <taxon>Gammaproteobacteria</taxon>
        <taxon>Lysobacterales</taxon>
        <taxon>Rhodanobacteraceae</taxon>
        <taxon>Dokdonella</taxon>
    </lineage>
</organism>
<keyword evidence="1" id="KW-0812">Transmembrane</keyword>
<dbReference type="Pfam" id="PF07963">
    <property type="entry name" value="N_methyl"/>
    <property type="match status" value="1"/>
</dbReference>
<dbReference type="OrthoDB" id="5296638at2"/>
<dbReference type="InterPro" id="IPR045584">
    <property type="entry name" value="Pilin-like"/>
</dbReference>
<dbReference type="STRING" id="578942.SAMN05216289_107125"/>
<dbReference type="PROSITE" id="PS00409">
    <property type="entry name" value="PROKAR_NTER_METHYL"/>
    <property type="match status" value="1"/>
</dbReference>
<proteinExistence type="predicted"/>
<dbReference type="NCBIfam" id="TIGR02532">
    <property type="entry name" value="IV_pilin_GFxxxE"/>
    <property type="match status" value="1"/>
</dbReference>
<dbReference type="InterPro" id="IPR031982">
    <property type="entry name" value="PilE-like"/>
</dbReference>
<dbReference type="AlphaFoldDB" id="A0A1I4X3U6"/>
<keyword evidence="3" id="KW-1185">Reference proteome</keyword>
<dbReference type="Proteomes" id="UP000198575">
    <property type="component" value="Unassembled WGS sequence"/>
</dbReference>
<dbReference type="PANTHER" id="PTHR30093">
    <property type="entry name" value="GENERAL SECRETION PATHWAY PROTEIN G"/>
    <property type="match status" value="1"/>
</dbReference>
<name>A0A1I4X3U6_9GAMM</name>
<dbReference type="InterPro" id="IPR012902">
    <property type="entry name" value="N_methyl_site"/>
</dbReference>
<sequence length="145" mass="15946">MTLRPRSEGKILKQLRGFTLIELLIVIVIVAVLAAIALPGYQDHVRKTRRTQAKADMLEITQMLEREFTLNRSYEGFDTSGFDQSPRSGKAYYAITYAPDPMINSYTITATPVDSQLNDTKCGVLTLDNLGAKTADGTLGAAGCW</sequence>
<feature type="transmembrane region" description="Helical" evidence="1">
    <location>
        <begin position="20"/>
        <end position="41"/>
    </location>
</feature>
<keyword evidence="1" id="KW-0472">Membrane</keyword>
<dbReference type="EMBL" id="FOVF01000007">
    <property type="protein sequence ID" value="SFN20557.1"/>
    <property type="molecule type" value="Genomic_DNA"/>
</dbReference>
<accession>A0A1I4X3U6</accession>
<keyword evidence="1" id="KW-1133">Transmembrane helix</keyword>
<evidence type="ECO:0000313" key="3">
    <source>
        <dbReference type="Proteomes" id="UP000198575"/>
    </source>
</evidence>
<protein>
    <submittedName>
        <fullName evidence="2">Type IV pilus assembly protein PilE</fullName>
    </submittedName>
</protein>
<evidence type="ECO:0000256" key="1">
    <source>
        <dbReference type="SAM" id="Phobius"/>
    </source>
</evidence>
<reference evidence="2 3" key="1">
    <citation type="submission" date="2016-10" db="EMBL/GenBank/DDBJ databases">
        <authorList>
            <person name="de Groot N.N."/>
        </authorList>
    </citation>
    <scope>NUCLEOTIDE SEQUENCE [LARGE SCALE GENOMIC DNA]</scope>
    <source>
        <strain evidence="2 3">CGMCC 1.7659</strain>
    </source>
</reference>
<dbReference type="Pfam" id="PF16732">
    <property type="entry name" value="ComP_DUS"/>
    <property type="match status" value="1"/>
</dbReference>
<dbReference type="Gene3D" id="3.30.700.10">
    <property type="entry name" value="Glycoprotein, Type 4 Pilin"/>
    <property type="match status" value="1"/>
</dbReference>
<dbReference type="GO" id="GO:0043683">
    <property type="term" value="P:type IV pilus assembly"/>
    <property type="evidence" value="ECO:0007669"/>
    <property type="project" value="InterPro"/>
</dbReference>